<keyword evidence="4 6" id="KW-0378">Hydrolase</keyword>
<evidence type="ECO:0000256" key="5">
    <source>
        <dbReference type="ARBA" id="ARBA00022839"/>
    </source>
</evidence>
<dbReference type="Gene3D" id="1.10.287.1040">
    <property type="entry name" value="Exonuclease VII, small subunit"/>
    <property type="match status" value="1"/>
</dbReference>
<dbReference type="InterPro" id="IPR003761">
    <property type="entry name" value="Exonuc_VII_S"/>
</dbReference>
<dbReference type="EMBL" id="QNZL01000019">
    <property type="protein sequence ID" value="RTZ81641.1"/>
    <property type="molecule type" value="Genomic_DNA"/>
</dbReference>
<dbReference type="AlphaFoldDB" id="A0A432HAU5"/>
<dbReference type="NCBIfam" id="TIGR01280">
    <property type="entry name" value="xseB"/>
    <property type="match status" value="1"/>
</dbReference>
<evidence type="ECO:0000313" key="12">
    <source>
        <dbReference type="Proteomes" id="UP000286732"/>
    </source>
</evidence>
<dbReference type="Proteomes" id="UP000286801">
    <property type="component" value="Unassembled WGS sequence"/>
</dbReference>
<dbReference type="PANTHER" id="PTHR34137:SF1">
    <property type="entry name" value="EXODEOXYRIBONUCLEASE 7 SMALL SUBUNIT"/>
    <property type="match status" value="1"/>
</dbReference>
<proteinExistence type="inferred from homology"/>
<keyword evidence="2 6" id="KW-0963">Cytoplasm</keyword>
<dbReference type="PIRSF" id="PIRSF006488">
    <property type="entry name" value="Exonuc_VII_S"/>
    <property type="match status" value="1"/>
</dbReference>
<dbReference type="GO" id="GO:0006308">
    <property type="term" value="P:DNA catabolic process"/>
    <property type="evidence" value="ECO:0007669"/>
    <property type="project" value="UniProtKB-UniRule"/>
</dbReference>
<evidence type="ECO:0000256" key="3">
    <source>
        <dbReference type="ARBA" id="ARBA00022722"/>
    </source>
</evidence>
<dbReference type="SUPFAM" id="SSF116842">
    <property type="entry name" value="XseB-like"/>
    <property type="match status" value="1"/>
</dbReference>
<accession>A0A432HAU5</accession>
<evidence type="ECO:0000313" key="8">
    <source>
        <dbReference type="EMBL" id="RTZ81641.1"/>
    </source>
</evidence>
<dbReference type="GO" id="GO:0005829">
    <property type="term" value="C:cytosol"/>
    <property type="evidence" value="ECO:0007669"/>
    <property type="project" value="TreeGrafter"/>
</dbReference>
<dbReference type="InterPro" id="IPR037004">
    <property type="entry name" value="Exonuc_VII_ssu_sf"/>
</dbReference>
<dbReference type="EMBL" id="QNZM01000236">
    <property type="protein sequence ID" value="RTZ79289.1"/>
    <property type="molecule type" value="Genomic_DNA"/>
</dbReference>
<evidence type="ECO:0000313" key="11">
    <source>
        <dbReference type="EMBL" id="RTZ92843.1"/>
    </source>
</evidence>
<dbReference type="EC" id="3.1.11.6" evidence="6"/>
<evidence type="ECO:0000313" key="10">
    <source>
        <dbReference type="EMBL" id="RTZ85475.1"/>
    </source>
</evidence>
<evidence type="ECO:0000313" key="7">
    <source>
        <dbReference type="EMBL" id="RTZ79289.1"/>
    </source>
</evidence>
<comment type="catalytic activity">
    <reaction evidence="6">
        <text>Exonucleolytic cleavage in either 5'- to 3'- or 3'- to 5'-direction to yield nucleoside 5'-phosphates.</text>
        <dbReference type="EC" id="3.1.11.6"/>
    </reaction>
</comment>
<comment type="subcellular location">
    <subcellularLocation>
        <location evidence="6">Cytoplasm</location>
    </subcellularLocation>
</comment>
<organism evidence="11 14">
    <name type="scientific">SAR324 cluster bacterium</name>
    <dbReference type="NCBI Taxonomy" id="2024889"/>
    <lineage>
        <taxon>Bacteria</taxon>
        <taxon>Deltaproteobacteria</taxon>
        <taxon>SAR324 cluster</taxon>
    </lineage>
</organism>
<dbReference type="HAMAP" id="MF_00337">
    <property type="entry name" value="Exonuc_7_S"/>
    <property type="match status" value="1"/>
</dbReference>
<sequence>MQTTTATFESALKKLEETVDKLEEGSIPLDEALTTFESGVRWSRECKKFLENAEQRIETILKNENGEYEQKEFVLDK</sequence>
<keyword evidence="5 6" id="KW-0269">Exonuclease</keyword>
<reference evidence="12 13" key="1">
    <citation type="submission" date="2018-06" db="EMBL/GenBank/DDBJ databases">
        <title>Combined omics and stable isotope probing to characterize newly discovered Mariana Back-Arc vent microbial communities.</title>
        <authorList>
            <person name="Trembath-Reichert E."/>
            <person name="Huber J.A."/>
        </authorList>
    </citation>
    <scope>NUCLEOTIDE SEQUENCE [LARGE SCALE GENOMIC DNA]</scope>
    <source>
        <strain evidence="11">MAG 151</strain>
        <strain evidence="10">MAG 24</strain>
        <strain evidence="9">MAG 58</strain>
        <strain evidence="8">MAG 63_1</strain>
        <strain evidence="7">MAG 63_2</strain>
    </source>
</reference>
<evidence type="ECO:0000256" key="2">
    <source>
        <dbReference type="ARBA" id="ARBA00022490"/>
    </source>
</evidence>
<evidence type="ECO:0000313" key="13">
    <source>
        <dbReference type="Proteomes" id="UP000286801"/>
    </source>
</evidence>
<evidence type="ECO:0000313" key="9">
    <source>
        <dbReference type="EMBL" id="RTZ83213.1"/>
    </source>
</evidence>
<dbReference type="Pfam" id="PF02609">
    <property type="entry name" value="Exonuc_VII_S"/>
    <property type="match status" value="1"/>
</dbReference>
<dbReference type="Proteomes" id="UP000288322">
    <property type="component" value="Unassembled WGS sequence"/>
</dbReference>
<evidence type="ECO:0000256" key="1">
    <source>
        <dbReference type="ARBA" id="ARBA00009998"/>
    </source>
</evidence>
<comment type="function">
    <text evidence="6">Bidirectionally degrades single-stranded DNA into large acid-insoluble oligonucleotides, which are then degraded further into small acid-soluble oligonucleotides.</text>
</comment>
<evidence type="ECO:0000256" key="4">
    <source>
        <dbReference type="ARBA" id="ARBA00022801"/>
    </source>
</evidence>
<dbReference type="Proteomes" id="UP000287917">
    <property type="component" value="Unassembled WGS sequence"/>
</dbReference>
<evidence type="ECO:0000256" key="6">
    <source>
        <dbReference type="HAMAP-Rule" id="MF_00337"/>
    </source>
</evidence>
<dbReference type="GO" id="GO:0008855">
    <property type="term" value="F:exodeoxyribonuclease VII activity"/>
    <property type="evidence" value="ECO:0007669"/>
    <property type="project" value="UniProtKB-UniRule"/>
</dbReference>
<gene>
    <name evidence="6 11" type="primary">xseB</name>
    <name evidence="11" type="ORF">DSY93_00740</name>
    <name evidence="10" type="ORF">DSY94_03785</name>
    <name evidence="9" type="ORF">DSY96_08395</name>
    <name evidence="8" type="ORF">DSY97_00680</name>
    <name evidence="7" type="ORF">DSY98_06090</name>
</gene>
<name>A0A432HAU5_9DELT</name>
<dbReference type="GO" id="GO:0009318">
    <property type="term" value="C:exodeoxyribonuclease VII complex"/>
    <property type="evidence" value="ECO:0007669"/>
    <property type="project" value="UniProtKB-UniRule"/>
</dbReference>
<evidence type="ECO:0000313" key="14">
    <source>
        <dbReference type="Proteomes" id="UP000288322"/>
    </source>
</evidence>
<dbReference type="EMBL" id="QNZK01000292">
    <property type="protein sequence ID" value="RTZ83213.1"/>
    <property type="molecule type" value="Genomic_DNA"/>
</dbReference>
<comment type="caution">
    <text evidence="11">The sequence shown here is derived from an EMBL/GenBank/DDBJ whole genome shotgun (WGS) entry which is preliminary data.</text>
</comment>
<protein>
    <recommendedName>
        <fullName evidence="6">Exodeoxyribonuclease 7 small subunit</fullName>
        <ecNumber evidence="6">3.1.11.6</ecNumber>
    </recommendedName>
    <alternativeName>
        <fullName evidence="6">Exodeoxyribonuclease VII small subunit</fullName>
        <shortName evidence="6">Exonuclease VII small subunit</shortName>
    </alternativeName>
</protein>
<dbReference type="Proteomes" id="UP000287176">
    <property type="component" value="Unassembled WGS sequence"/>
</dbReference>
<keyword evidence="3 6" id="KW-0540">Nuclease</keyword>
<comment type="subunit">
    <text evidence="6">Heterooligomer composed of large and small subunits.</text>
</comment>
<dbReference type="EMBL" id="QNZH01000019">
    <property type="protein sequence ID" value="RTZ92843.1"/>
    <property type="molecule type" value="Genomic_DNA"/>
</dbReference>
<comment type="similarity">
    <text evidence="1 6">Belongs to the XseB family.</text>
</comment>
<dbReference type="Proteomes" id="UP000286732">
    <property type="component" value="Unassembled WGS sequence"/>
</dbReference>
<dbReference type="EMBL" id="QNZI01000100">
    <property type="protein sequence ID" value="RTZ85475.1"/>
    <property type="molecule type" value="Genomic_DNA"/>
</dbReference>
<dbReference type="PANTHER" id="PTHR34137">
    <property type="entry name" value="EXODEOXYRIBONUCLEASE 7 SMALL SUBUNIT"/>
    <property type="match status" value="1"/>
</dbReference>